<keyword evidence="4" id="KW-1185">Reference proteome</keyword>
<dbReference type="InterPro" id="IPR050769">
    <property type="entry name" value="NAT_camello-type"/>
</dbReference>
<keyword evidence="1" id="KW-0808">Transferase</keyword>
<dbReference type="OrthoDB" id="41532at2759"/>
<evidence type="ECO:0000313" key="3">
    <source>
        <dbReference type="EMBL" id="SAM03970.1"/>
    </source>
</evidence>
<protein>
    <recommendedName>
        <fullName evidence="2">N-acetyltransferase domain-containing protein</fullName>
    </recommendedName>
</protein>
<sequence>MVNTTITTYAMIRNEIVEWSDFAARNEWAAAALEKRPVTTTIPDQCVAVYYVIDKEKKEIVKKLYCTTYDSKYKSDFKDLNLKWVSTLFKVEPSDLKQLNDPEGSIVVPGGNIIFVLEEDHKVAGTVAMIVHEGACELGKMTVADQHQGKGYAHPLMREGIAWARRQGYPDITLYSSTTLEKAIRLYEKHGFVTTHLGKHPYYERCNIIMNLKL</sequence>
<evidence type="ECO:0000256" key="1">
    <source>
        <dbReference type="ARBA" id="ARBA00022679"/>
    </source>
</evidence>
<dbReference type="GO" id="GO:0008080">
    <property type="term" value="F:N-acetyltransferase activity"/>
    <property type="evidence" value="ECO:0007669"/>
    <property type="project" value="InterPro"/>
</dbReference>
<dbReference type="InterPro" id="IPR016181">
    <property type="entry name" value="Acyl_CoA_acyltransferase"/>
</dbReference>
<dbReference type="EMBL" id="LT554318">
    <property type="protein sequence ID" value="SAM03970.1"/>
    <property type="molecule type" value="Genomic_DNA"/>
</dbReference>
<accession>A0A168Q9C6</accession>
<proteinExistence type="predicted"/>
<evidence type="ECO:0000259" key="2">
    <source>
        <dbReference type="PROSITE" id="PS51186"/>
    </source>
</evidence>
<feature type="domain" description="N-acetyltransferase" evidence="2">
    <location>
        <begin position="75"/>
        <end position="214"/>
    </location>
</feature>
<name>A0A168Q9C6_ABSGL</name>
<dbReference type="OMA" id="YERADIK"/>
<reference evidence="3" key="1">
    <citation type="submission" date="2016-04" db="EMBL/GenBank/DDBJ databases">
        <authorList>
            <person name="Evans L.H."/>
            <person name="Alamgir A."/>
            <person name="Owens N."/>
            <person name="Weber N.D."/>
            <person name="Virtaneva K."/>
            <person name="Barbian K."/>
            <person name="Babar A."/>
            <person name="Rosenke K."/>
        </authorList>
    </citation>
    <scope>NUCLEOTIDE SEQUENCE [LARGE SCALE GENOMIC DNA]</scope>
    <source>
        <strain evidence="3">CBS 101.48</strain>
    </source>
</reference>
<dbReference type="PROSITE" id="PS51186">
    <property type="entry name" value="GNAT"/>
    <property type="match status" value="1"/>
</dbReference>
<dbReference type="InParanoid" id="A0A168Q9C6"/>
<dbReference type="PANTHER" id="PTHR13947">
    <property type="entry name" value="GNAT FAMILY N-ACETYLTRANSFERASE"/>
    <property type="match status" value="1"/>
</dbReference>
<organism evidence="3">
    <name type="scientific">Absidia glauca</name>
    <name type="common">Pin mould</name>
    <dbReference type="NCBI Taxonomy" id="4829"/>
    <lineage>
        <taxon>Eukaryota</taxon>
        <taxon>Fungi</taxon>
        <taxon>Fungi incertae sedis</taxon>
        <taxon>Mucoromycota</taxon>
        <taxon>Mucoromycotina</taxon>
        <taxon>Mucoromycetes</taxon>
        <taxon>Mucorales</taxon>
        <taxon>Cunninghamellaceae</taxon>
        <taxon>Absidia</taxon>
    </lineage>
</organism>
<dbReference type="Proteomes" id="UP000078561">
    <property type="component" value="Unassembled WGS sequence"/>
</dbReference>
<dbReference type="SUPFAM" id="SSF55729">
    <property type="entry name" value="Acyl-CoA N-acyltransferases (Nat)"/>
    <property type="match status" value="1"/>
</dbReference>
<gene>
    <name evidence="3" type="primary">ABSGL_09826.1 scaffold 11641</name>
</gene>
<dbReference type="PANTHER" id="PTHR13947:SF37">
    <property type="entry name" value="LD18367P"/>
    <property type="match status" value="1"/>
</dbReference>
<dbReference type="Gene3D" id="3.40.630.30">
    <property type="match status" value="1"/>
</dbReference>
<dbReference type="Pfam" id="PF13508">
    <property type="entry name" value="Acetyltransf_7"/>
    <property type="match status" value="1"/>
</dbReference>
<evidence type="ECO:0000313" key="4">
    <source>
        <dbReference type="Proteomes" id="UP000078561"/>
    </source>
</evidence>
<dbReference type="InterPro" id="IPR000182">
    <property type="entry name" value="GNAT_dom"/>
</dbReference>
<dbReference type="CDD" id="cd04301">
    <property type="entry name" value="NAT_SF"/>
    <property type="match status" value="1"/>
</dbReference>
<dbReference type="AlphaFoldDB" id="A0A168Q9C6"/>